<evidence type="ECO:0000313" key="2">
    <source>
        <dbReference type="Proteomes" id="UP000824225"/>
    </source>
</evidence>
<organism evidence="1 2">
    <name type="scientific">Candidatus Mailhella merdigallinarum</name>
    <dbReference type="NCBI Taxonomy" id="2838658"/>
    <lineage>
        <taxon>Bacteria</taxon>
        <taxon>Pseudomonadati</taxon>
        <taxon>Thermodesulfobacteriota</taxon>
        <taxon>Desulfovibrionia</taxon>
        <taxon>Desulfovibrionales</taxon>
        <taxon>Desulfovibrionaceae</taxon>
        <taxon>Mailhella</taxon>
    </lineage>
</organism>
<reference evidence="1" key="2">
    <citation type="submission" date="2021-04" db="EMBL/GenBank/DDBJ databases">
        <authorList>
            <person name="Gilroy R."/>
        </authorList>
    </citation>
    <scope>NUCLEOTIDE SEQUENCE</scope>
    <source>
        <strain evidence="1">CHK186-16707</strain>
    </source>
</reference>
<evidence type="ECO:0000313" key="1">
    <source>
        <dbReference type="EMBL" id="HJA09322.1"/>
    </source>
</evidence>
<sequence>MSNGFIDWLQTVCDRIADQEEQGKALIESGDTAGYRAIMRKKAELLASLDKEGGVHLAALPAALRERARAGLRNFASGAANALSIDSVFYMSALLYPDEAKPGEPNNLERFRDELKAAL</sequence>
<proteinExistence type="predicted"/>
<protein>
    <submittedName>
        <fullName evidence="1">Uncharacterized protein</fullName>
    </submittedName>
</protein>
<gene>
    <name evidence="1" type="ORF">H9962_09065</name>
</gene>
<accession>A0A9D2HDQ1</accession>
<name>A0A9D2HDQ1_9BACT</name>
<dbReference type="Proteomes" id="UP000824225">
    <property type="component" value="Unassembled WGS sequence"/>
</dbReference>
<dbReference type="AlphaFoldDB" id="A0A9D2HDQ1"/>
<reference evidence="1" key="1">
    <citation type="journal article" date="2021" name="PeerJ">
        <title>Extensive microbial diversity within the chicken gut microbiome revealed by metagenomics and culture.</title>
        <authorList>
            <person name="Gilroy R."/>
            <person name="Ravi A."/>
            <person name="Getino M."/>
            <person name="Pursley I."/>
            <person name="Horton D.L."/>
            <person name="Alikhan N.F."/>
            <person name="Baker D."/>
            <person name="Gharbi K."/>
            <person name="Hall N."/>
            <person name="Watson M."/>
            <person name="Adriaenssens E.M."/>
            <person name="Foster-Nyarko E."/>
            <person name="Jarju S."/>
            <person name="Secka A."/>
            <person name="Antonio M."/>
            <person name="Oren A."/>
            <person name="Chaudhuri R.R."/>
            <person name="La Ragione R."/>
            <person name="Hildebrand F."/>
            <person name="Pallen M.J."/>
        </authorList>
    </citation>
    <scope>NUCLEOTIDE SEQUENCE</scope>
    <source>
        <strain evidence="1">CHK186-16707</strain>
    </source>
</reference>
<comment type="caution">
    <text evidence="1">The sequence shown here is derived from an EMBL/GenBank/DDBJ whole genome shotgun (WGS) entry which is preliminary data.</text>
</comment>
<dbReference type="EMBL" id="DXAN01000028">
    <property type="protein sequence ID" value="HJA09322.1"/>
    <property type="molecule type" value="Genomic_DNA"/>
</dbReference>